<evidence type="ECO:0000313" key="1">
    <source>
        <dbReference type="EMBL" id="MFC3963847.1"/>
    </source>
</evidence>
<proteinExistence type="predicted"/>
<keyword evidence="2" id="KW-1185">Reference proteome</keyword>
<gene>
    <name evidence="1" type="ORF">ACFO0B_17790</name>
</gene>
<sequence>MTEPSTAPSTAAPESGVPIDGAVPLEIALADAGPPAGGAEPVLMSLRPPPRRSLADGLIRPLGPLPPGSRALGPELPDAELADLIGSVVHTADGFVARTGEAARALALLAATAAALCGEDVRRGLAAPDIAFLTGLNPQAVEAVRGVLLWIEAENPAELTAELAALLRGGGAGSATAG</sequence>
<dbReference type="EMBL" id="JBHSAX010000014">
    <property type="protein sequence ID" value="MFC3963847.1"/>
    <property type="molecule type" value="Genomic_DNA"/>
</dbReference>
<name>A0ABV8DWW0_9NOCA</name>
<comment type="caution">
    <text evidence="1">The sequence shown here is derived from an EMBL/GenBank/DDBJ whole genome shotgun (WGS) entry which is preliminary data.</text>
</comment>
<reference evidence="2" key="1">
    <citation type="journal article" date="2019" name="Int. J. Syst. Evol. Microbiol.">
        <title>The Global Catalogue of Microorganisms (GCM) 10K type strain sequencing project: providing services to taxonomists for standard genome sequencing and annotation.</title>
        <authorList>
            <consortium name="The Broad Institute Genomics Platform"/>
            <consortium name="The Broad Institute Genome Sequencing Center for Infectious Disease"/>
            <person name="Wu L."/>
            <person name="Ma J."/>
        </authorList>
    </citation>
    <scope>NUCLEOTIDE SEQUENCE [LARGE SCALE GENOMIC DNA]</scope>
    <source>
        <strain evidence="2">CGMCC 4.7330</strain>
    </source>
</reference>
<accession>A0ABV8DWW0</accession>
<protein>
    <submittedName>
        <fullName evidence="1">Uncharacterized protein</fullName>
    </submittedName>
</protein>
<organism evidence="1 2">
    <name type="scientific">Nocardia jiangsuensis</name>
    <dbReference type="NCBI Taxonomy" id="1691563"/>
    <lineage>
        <taxon>Bacteria</taxon>
        <taxon>Bacillati</taxon>
        <taxon>Actinomycetota</taxon>
        <taxon>Actinomycetes</taxon>
        <taxon>Mycobacteriales</taxon>
        <taxon>Nocardiaceae</taxon>
        <taxon>Nocardia</taxon>
    </lineage>
</organism>
<evidence type="ECO:0000313" key="2">
    <source>
        <dbReference type="Proteomes" id="UP001595696"/>
    </source>
</evidence>
<dbReference type="Proteomes" id="UP001595696">
    <property type="component" value="Unassembled WGS sequence"/>
</dbReference>
<dbReference type="RefSeq" id="WP_378613579.1">
    <property type="nucleotide sequence ID" value="NZ_JBHSAX010000014.1"/>
</dbReference>